<name>A0A2M3ZRV8_9DIPT</name>
<evidence type="ECO:0000313" key="1">
    <source>
        <dbReference type="EMBL" id="MBW31296.1"/>
    </source>
</evidence>
<proteinExistence type="predicted"/>
<accession>A0A2M3ZRV8</accession>
<organism evidence="1">
    <name type="scientific">Anopheles braziliensis</name>
    <dbReference type="NCBI Taxonomy" id="58242"/>
    <lineage>
        <taxon>Eukaryota</taxon>
        <taxon>Metazoa</taxon>
        <taxon>Ecdysozoa</taxon>
        <taxon>Arthropoda</taxon>
        <taxon>Hexapoda</taxon>
        <taxon>Insecta</taxon>
        <taxon>Pterygota</taxon>
        <taxon>Neoptera</taxon>
        <taxon>Endopterygota</taxon>
        <taxon>Diptera</taxon>
        <taxon>Nematocera</taxon>
        <taxon>Culicoidea</taxon>
        <taxon>Culicidae</taxon>
        <taxon>Anophelinae</taxon>
        <taxon>Anopheles</taxon>
    </lineage>
</organism>
<reference evidence="1" key="1">
    <citation type="submission" date="2018-01" db="EMBL/GenBank/DDBJ databases">
        <title>An insight into the sialome of Amazonian anophelines.</title>
        <authorList>
            <person name="Ribeiro J.M."/>
            <person name="Scarpassa V."/>
            <person name="Calvo E."/>
        </authorList>
    </citation>
    <scope>NUCLEOTIDE SEQUENCE</scope>
    <source>
        <tissue evidence="1">Salivary glands</tissue>
    </source>
</reference>
<dbReference type="EMBL" id="GGFM01010545">
    <property type="protein sequence ID" value="MBW31296.1"/>
    <property type="molecule type" value="Transcribed_RNA"/>
</dbReference>
<sequence>MYICILQEGIGASAPLLMIFAPTVVVSFRCTTIFPVQQRQHCMSTHDSSAFLGNGCSYCVVRYVAHTTTVARGDGVRMRWHYAHADGTSSPP</sequence>
<protein>
    <submittedName>
        <fullName evidence="1">Putative secreted peptide</fullName>
    </submittedName>
</protein>
<dbReference type="AlphaFoldDB" id="A0A2M3ZRV8"/>